<dbReference type="GO" id="GO:0046983">
    <property type="term" value="F:protein dimerization activity"/>
    <property type="evidence" value="ECO:0007669"/>
    <property type="project" value="InterPro"/>
</dbReference>
<gene>
    <name evidence="2" type="ORF">K443DRAFT_91730</name>
</gene>
<keyword evidence="3" id="KW-1185">Reference proteome</keyword>
<protein>
    <recommendedName>
        <fullName evidence="1">HAT C-terminal dimerisation domain-containing protein</fullName>
    </recommendedName>
</protein>
<proteinExistence type="predicted"/>
<dbReference type="InterPro" id="IPR012337">
    <property type="entry name" value="RNaseH-like_sf"/>
</dbReference>
<sequence>YPRLSQMALDYLSIPTTSVNVKRVFSHGRILLSHLCNRMSAQTTCSLMCLQAWSLLGYVKNKDVLSVTWLPQTEGEDDEDLEDGWDDIDM</sequence>
<evidence type="ECO:0000259" key="1">
    <source>
        <dbReference type="Pfam" id="PF05699"/>
    </source>
</evidence>
<dbReference type="Proteomes" id="UP000054477">
    <property type="component" value="Unassembled WGS sequence"/>
</dbReference>
<accession>A0A0C9XJH7</accession>
<name>A0A0C9XJH7_9AGAR</name>
<reference evidence="3" key="2">
    <citation type="submission" date="2015-01" db="EMBL/GenBank/DDBJ databases">
        <title>Evolutionary Origins and Diversification of the Mycorrhizal Mutualists.</title>
        <authorList>
            <consortium name="DOE Joint Genome Institute"/>
            <consortium name="Mycorrhizal Genomics Consortium"/>
            <person name="Kohler A."/>
            <person name="Kuo A."/>
            <person name="Nagy L.G."/>
            <person name="Floudas D."/>
            <person name="Copeland A."/>
            <person name="Barry K.W."/>
            <person name="Cichocki N."/>
            <person name="Veneault-Fourrey C."/>
            <person name="LaButti K."/>
            <person name="Lindquist E.A."/>
            <person name="Lipzen A."/>
            <person name="Lundell T."/>
            <person name="Morin E."/>
            <person name="Murat C."/>
            <person name="Riley R."/>
            <person name="Ohm R."/>
            <person name="Sun H."/>
            <person name="Tunlid A."/>
            <person name="Henrissat B."/>
            <person name="Grigoriev I.V."/>
            <person name="Hibbett D.S."/>
            <person name="Martin F."/>
        </authorList>
    </citation>
    <scope>NUCLEOTIDE SEQUENCE [LARGE SCALE GENOMIC DNA]</scope>
    <source>
        <strain evidence="3">LaAM-08-1</strain>
    </source>
</reference>
<dbReference type="Pfam" id="PF05699">
    <property type="entry name" value="Dimer_Tnp_hAT"/>
    <property type="match status" value="1"/>
</dbReference>
<reference evidence="2 3" key="1">
    <citation type="submission" date="2014-04" db="EMBL/GenBank/DDBJ databases">
        <authorList>
            <consortium name="DOE Joint Genome Institute"/>
            <person name="Kuo A."/>
            <person name="Kohler A."/>
            <person name="Nagy L.G."/>
            <person name="Floudas D."/>
            <person name="Copeland A."/>
            <person name="Barry K.W."/>
            <person name="Cichocki N."/>
            <person name="Veneault-Fourrey C."/>
            <person name="LaButti K."/>
            <person name="Lindquist E.A."/>
            <person name="Lipzen A."/>
            <person name="Lundell T."/>
            <person name="Morin E."/>
            <person name="Murat C."/>
            <person name="Sun H."/>
            <person name="Tunlid A."/>
            <person name="Henrissat B."/>
            <person name="Grigoriev I.V."/>
            <person name="Hibbett D.S."/>
            <person name="Martin F."/>
            <person name="Nordberg H.P."/>
            <person name="Cantor M.N."/>
            <person name="Hua S.X."/>
        </authorList>
    </citation>
    <scope>NUCLEOTIDE SEQUENCE [LARGE SCALE GENOMIC DNA]</scope>
    <source>
        <strain evidence="2 3">LaAM-08-1</strain>
    </source>
</reference>
<feature type="domain" description="HAT C-terminal dimerisation" evidence="1">
    <location>
        <begin position="1"/>
        <end position="53"/>
    </location>
</feature>
<feature type="non-terminal residue" evidence="2">
    <location>
        <position position="90"/>
    </location>
</feature>
<dbReference type="HOGENOM" id="CLU_009123_11_0_1"/>
<dbReference type="EMBL" id="KN838562">
    <property type="protein sequence ID" value="KIK05201.1"/>
    <property type="molecule type" value="Genomic_DNA"/>
</dbReference>
<dbReference type="AlphaFoldDB" id="A0A0C9XJH7"/>
<feature type="non-terminal residue" evidence="2">
    <location>
        <position position="1"/>
    </location>
</feature>
<evidence type="ECO:0000313" key="2">
    <source>
        <dbReference type="EMBL" id="KIK05201.1"/>
    </source>
</evidence>
<dbReference type="SUPFAM" id="SSF53098">
    <property type="entry name" value="Ribonuclease H-like"/>
    <property type="match status" value="1"/>
</dbReference>
<organism evidence="2 3">
    <name type="scientific">Laccaria amethystina LaAM-08-1</name>
    <dbReference type="NCBI Taxonomy" id="1095629"/>
    <lineage>
        <taxon>Eukaryota</taxon>
        <taxon>Fungi</taxon>
        <taxon>Dikarya</taxon>
        <taxon>Basidiomycota</taxon>
        <taxon>Agaricomycotina</taxon>
        <taxon>Agaricomycetes</taxon>
        <taxon>Agaricomycetidae</taxon>
        <taxon>Agaricales</taxon>
        <taxon>Agaricineae</taxon>
        <taxon>Hydnangiaceae</taxon>
        <taxon>Laccaria</taxon>
    </lineage>
</organism>
<dbReference type="InterPro" id="IPR008906">
    <property type="entry name" value="HATC_C_dom"/>
</dbReference>
<evidence type="ECO:0000313" key="3">
    <source>
        <dbReference type="Proteomes" id="UP000054477"/>
    </source>
</evidence>
<dbReference type="OrthoDB" id="1715602at2759"/>